<evidence type="ECO:0000313" key="2">
    <source>
        <dbReference type="Proteomes" id="UP000184436"/>
    </source>
</evidence>
<dbReference type="EMBL" id="FQVD01000014">
    <property type="protein sequence ID" value="SHF26293.1"/>
    <property type="molecule type" value="Genomic_DNA"/>
</dbReference>
<keyword evidence="2" id="KW-1185">Reference proteome</keyword>
<evidence type="ECO:0000313" key="1">
    <source>
        <dbReference type="EMBL" id="SHF26293.1"/>
    </source>
</evidence>
<gene>
    <name evidence="1" type="ORF">SAMN05444349_11499</name>
</gene>
<reference evidence="1 2" key="1">
    <citation type="submission" date="2016-11" db="EMBL/GenBank/DDBJ databases">
        <authorList>
            <person name="Jaros S."/>
            <person name="Januszkiewicz K."/>
            <person name="Wedrychowicz H."/>
        </authorList>
    </citation>
    <scope>NUCLEOTIDE SEQUENCE [LARGE SCALE GENOMIC DNA]</scope>
    <source>
        <strain evidence="1 2">DSM 26883</strain>
    </source>
</reference>
<proteinExistence type="predicted"/>
<accession>A0A1M5A7L4</accession>
<name>A0A1M5A7L4_9BACE</name>
<dbReference type="Proteomes" id="UP000184436">
    <property type="component" value="Unassembled WGS sequence"/>
</dbReference>
<dbReference type="AlphaFoldDB" id="A0A1M5A7L4"/>
<protein>
    <submittedName>
        <fullName evidence="1">Uncharacterized protein</fullName>
    </submittedName>
</protein>
<organism evidence="1 2">
    <name type="scientific">Bacteroides faecichinchillae</name>
    <dbReference type="NCBI Taxonomy" id="871325"/>
    <lineage>
        <taxon>Bacteria</taxon>
        <taxon>Pseudomonadati</taxon>
        <taxon>Bacteroidota</taxon>
        <taxon>Bacteroidia</taxon>
        <taxon>Bacteroidales</taxon>
        <taxon>Bacteroidaceae</taxon>
        <taxon>Bacteroides</taxon>
    </lineage>
</organism>
<dbReference type="RefSeq" id="WP_008672544.1">
    <property type="nucleotide sequence ID" value="NZ_FQVD01000014.1"/>
</dbReference>
<dbReference type="OrthoDB" id="1097991at2"/>
<dbReference type="STRING" id="871325.SAMN05444349_11499"/>
<sequence>MIMDTMLQNIPQRLHEVNTLLATCRQGVFSFGEALPLSLFYRDFSDTNLLVKEAVCLVKENPGRLLDFSSSLLLETETYLSLDRTPLQAVDFESLFGEHLKPFEHRHEEAKATATGLWREYSSTSNRLDFLPLDAEEYSLLDAECSAAKAKYDEAHAHAHHLYKEWMQERDRYFCVHCFKPMFLDVLVERLKGIAGSIISDINKMQEDKP</sequence>